<dbReference type="SUPFAM" id="SSF51905">
    <property type="entry name" value="FAD/NAD(P)-binding domain"/>
    <property type="match status" value="1"/>
</dbReference>
<evidence type="ECO:0000256" key="2">
    <source>
        <dbReference type="ARBA" id="ARBA00022630"/>
    </source>
</evidence>
<evidence type="ECO:0000256" key="3">
    <source>
        <dbReference type="ARBA" id="ARBA00022827"/>
    </source>
</evidence>
<organism evidence="7 8">
    <name type="scientific">Hyaloscypha bicolor E</name>
    <dbReference type="NCBI Taxonomy" id="1095630"/>
    <lineage>
        <taxon>Eukaryota</taxon>
        <taxon>Fungi</taxon>
        <taxon>Dikarya</taxon>
        <taxon>Ascomycota</taxon>
        <taxon>Pezizomycotina</taxon>
        <taxon>Leotiomycetes</taxon>
        <taxon>Helotiales</taxon>
        <taxon>Hyaloscyphaceae</taxon>
        <taxon>Hyaloscypha</taxon>
        <taxon>Hyaloscypha bicolor</taxon>
    </lineage>
</organism>
<dbReference type="InParanoid" id="A0A2J6TLK8"/>
<reference evidence="7 8" key="1">
    <citation type="submission" date="2016-04" db="EMBL/GenBank/DDBJ databases">
        <title>A degradative enzymes factory behind the ericoid mycorrhizal symbiosis.</title>
        <authorList>
            <consortium name="DOE Joint Genome Institute"/>
            <person name="Martino E."/>
            <person name="Morin E."/>
            <person name="Grelet G."/>
            <person name="Kuo A."/>
            <person name="Kohler A."/>
            <person name="Daghino S."/>
            <person name="Barry K."/>
            <person name="Choi C."/>
            <person name="Cichocki N."/>
            <person name="Clum A."/>
            <person name="Copeland A."/>
            <person name="Hainaut M."/>
            <person name="Haridas S."/>
            <person name="Labutti K."/>
            <person name="Lindquist E."/>
            <person name="Lipzen A."/>
            <person name="Khouja H.-R."/>
            <person name="Murat C."/>
            <person name="Ohm R."/>
            <person name="Olson A."/>
            <person name="Spatafora J."/>
            <person name="Veneault-Fourrey C."/>
            <person name="Henrissat B."/>
            <person name="Grigoriev I."/>
            <person name="Martin F."/>
            <person name="Perotto S."/>
        </authorList>
    </citation>
    <scope>NUCLEOTIDE SEQUENCE [LARGE SCALE GENOMIC DNA]</scope>
    <source>
        <strain evidence="7 8">E</strain>
    </source>
</reference>
<dbReference type="AlphaFoldDB" id="A0A2J6TLK8"/>
<dbReference type="InterPro" id="IPR002938">
    <property type="entry name" value="FAD-bd"/>
</dbReference>
<accession>A0A2J6TLK8</accession>
<evidence type="ECO:0000259" key="6">
    <source>
        <dbReference type="Pfam" id="PF01494"/>
    </source>
</evidence>
<proteinExistence type="inferred from homology"/>
<dbReference type="Proteomes" id="UP000235371">
    <property type="component" value="Unassembled WGS sequence"/>
</dbReference>
<keyword evidence="8" id="KW-1185">Reference proteome</keyword>
<comment type="similarity">
    <text evidence="1">Belongs to the paxM FAD-dependent monooxygenase family.</text>
</comment>
<dbReference type="InterPro" id="IPR050493">
    <property type="entry name" value="FAD-dep_Monooxygenase_BioMet"/>
</dbReference>
<keyword evidence="5" id="KW-0503">Monooxygenase</keyword>
<dbReference type="RefSeq" id="XP_024740766.1">
    <property type="nucleotide sequence ID" value="XM_024884596.1"/>
</dbReference>
<evidence type="ECO:0000256" key="5">
    <source>
        <dbReference type="ARBA" id="ARBA00023033"/>
    </source>
</evidence>
<dbReference type="GeneID" id="36592673"/>
<evidence type="ECO:0000313" key="7">
    <source>
        <dbReference type="EMBL" id="PMD63862.1"/>
    </source>
</evidence>
<feature type="domain" description="FAD-binding" evidence="6">
    <location>
        <begin position="2"/>
        <end position="327"/>
    </location>
</feature>
<dbReference type="GO" id="GO:0004497">
    <property type="term" value="F:monooxygenase activity"/>
    <property type="evidence" value="ECO:0007669"/>
    <property type="project" value="UniProtKB-KW"/>
</dbReference>
<dbReference type="OrthoDB" id="16820at2759"/>
<protein>
    <submittedName>
        <fullName evidence="7">FAD/NAD(P)-binding domain-containing protein</fullName>
    </submittedName>
</protein>
<dbReference type="PRINTS" id="PR00420">
    <property type="entry name" value="RNGMNOXGNASE"/>
</dbReference>
<keyword evidence="3" id="KW-0274">FAD</keyword>
<gene>
    <name evidence="7" type="ORF">K444DRAFT_641206</name>
</gene>
<dbReference type="GO" id="GO:0071949">
    <property type="term" value="F:FAD binding"/>
    <property type="evidence" value="ECO:0007669"/>
    <property type="project" value="InterPro"/>
</dbReference>
<name>A0A2J6TLK8_9HELO</name>
<keyword evidence="2" id="KW-0285">Flavoprotein</keyword>
<sequence length="435" mass="47902">MEIVIVGAGIGGLSAALALALAGHSVQILESSSTLAEIGAGVQLTPNATRYFWKWGLGPELLEHAVLPKSFNILSLNNSNLIGAVDFTNFTQKYGAPYIVIHRADIHKILHEHCVKAGVKLRLGSKVVNYSTEEGKLQLSDGQEMSADLIVACDGIHSLARGFLNPELGGEEGMQKTGWAAYRKMVPVSALKRDELTEYLAREQSGNCWVGEGKLMMAYLVKGASMLNLVLSHRDDVDTTSWGPEKYDKEIRKLFADVGDVPRRLLELSNPGAVNYPVEQVRRLERWRSGSGKMVLMGDAAHAMAFYLSMGVSMAVEDAEALAECLRLGEERGERLGKVMGVFEGVRKGRAESMRDASVHAGDVLQVSGEERKERDQWVGCDGVVEGGMEGQGEGEEEFWKKGLRYGIADWRIREWCYGYGVAEEVKSEEERDCW</sequence>
<evidence type="ECO:0000313" key="8">
    <source>
        <dbReference type="Proteomes" id="UP000235371"/>
    </source>
</evidence>
<dbReference type="Gene3D" id="3.50.50.60">
    <property type="entry name" value="FAD/NAD(P)-binding domain"/>
    <property type="match status" value="1"/>
</dbReference>
<dbReference type="STRING" id="1095630.A0A2J6TLK8"/>
<dbReference type="EMBL" id="KZ613777">
    <property type="protein sequence ID" value="PMD63862.1"/>
    <property type="molecule type" value="Genomic_DNA"/>
</dbReference>
<dbReference type="Pfam" id="PF01494">
    <property type="entry name" value="FAD_binding_3"/>
    <property type="match status" value="1"/>
</dbReference>
<evidence type="ECO:0000256" key="4">
    <source>
        <dbReference type="ARBA" id="ARBA00023002"/>
    </source>
</evidence>
<dbReference type="InterPro" id="IPR036188">
    <property type="entry name" value="FAD/NAD-bd_sf"/>
</dbReference>
<evidence type="ECO:0000256" key="1">
    <source>
        <dbReference type="ARBA" id="ARBA00007992"/>
    </source>
</evidence>
<keyword evidence="4" id="KW-0560">Oxidoreductase</keyword>
<dbReference type="PANTHER" id="PTHR13789:SF306">
    <property type="entry name" value="HYDROXYLASE, PUTATIVE-RELATED"/>
    <property type="match status" value="1"/>
</dbReference>
<dbReference type="PANTHER" id="PTHR13789">
    <property type="entry name" value="MONOOXYGENASE"/>
    <property type="match status" value="1"/>
</dbReference>